<dbReference type="SMART" id="SM00331">
    <property type="entry name" value="PP2C_SIG"/>
    <property type="match status" value="1"/>
</dbReference>
<comment type="caution">
    <text evidence="3">The sequence shown here is derived from an EMBL/GenBank/DDBJ whole genome shotgun (WGS) entry which is preliminary data.</text>
</comment>
<feature type="domain" description="PAS" evidence="2">
    <location>
        <begin position="1"/>
        <end position="44"/>
    </location>
</feature>
<dbReference type="InterPro" id="IPR000014">
    <property type="entry name" value="PAS"/>
</dbReference>
<dbReference type="SUPFAM" id="SSF55781">
    <property type="entry name" value="GAF domain-like"/>
    <property type="match status" value="1"/>
</dbReference>
<evidence type="ECO:0000313" key="4">
    <source>
        <dbReference type="Proteomes" id="UP000305778"/>
    </source>
</evidence>
<dbReference type="Pfam" id="PF08448">
    <property type="entry name" value="PAS_4"/>
    <property type="match status" value="1"/>
</dbReference>
<dbReference type="FunFam" id="3.30.450.40:FF:000035">
    <property type="entry name" value="PAS sensor protein"/>
    <property type="match status" value="1"/>
</dbReference>
<keyword evidence="1" id="KW-0378">Hydrolase</keyword>
<keyword evidence="4" id="KW-1185">Reference proteome</keyword>
<dbReference type="Pfam" id="PF01590">
    <property type="entry name" value="GAF"/>
    <property type="match status" value="1"/>
</dbReference>
<dbReference type="Gene3D" id="3.60.40.10">
    <property type="entry name" value="PPM-type phosphatase domain"/>
    <property type="match status" value="1"/>
</dbReference>
<dbReference type="OrthoDB" id="118142at2"/>
<proteinExistence type="predicted"/>
<sequence>MDGSQAAVGILDTGLRYRYVNPALAEMNGVPPAEHIGRTVAEVLPDVDAGEDLMREVLADGRSREWTTSGQTRAASALERRYWHGAYHRLEDADGRPLGLVGIVLEVSASRLQQRDLERARARLALLDRAAKRIGTGLDMDTTCGELAEFLVPIFADVATVMVFPPEETDGLRLPPHGVVRMRRAAIAALPAMMGTWTKVFGPLGGYVDFPVGAAIPRCLKTGRPVVLNLVSDDEFGTAAPHPDRVRDYRAAGIHSALVVPLVARGESLGALTMTRTGDSPPFSDDDAVAAEALAGRAAISLDNARRFTREHGIALELQRALLSEPGPPHPGLEVASRYLPAGNSALVGGDWYDMVRLSYGRTLLAMGDVMGHGVEAAVDMSHYRSMLRVVAGSELPPHLILRRLDQLIAEDPASRPATCALALMDPARGVCSYASAGHLPPAILRHDATASILPVPTAPPLGTGHGGYKPVKLTCLPGEVLLLYTDGLIERRGEDIDVSLARLTGLRLRLPPRGDLGTLVDEILSRFVNRPAQDDVAVLASRLMRRSCAERPLTP</sequence>
<dbReference type="PROSITE" id="PS50112">
    <property type="entry name" value="PAS"/>
    <property type="match status" value="1"/>
</dbReference>
<dbReference type="Gene3D" id="3.30.450.40">
    <property type="match status" value="1"/>
</dbReference>
<dbReference type="InterPro" id="IPR013656">
    <property type="entry name" value="PAS_4"/>
</dbReference>
<dbReference type="InterPro" id="IPR001932">
    <property type="entry name" value="PPM-type_phosphatase-like_dom"/>
</dbReference>
<protein>
    <submittedName>
        <fullName evidence="3">GAF domain-containing protein</fullName>
    </submittedName>
</protein>
<organism evidence="3 4">
    <name type="scientific">Actinacidiphila oryziradicis</name>
    <dbReference type="NCBI Taxonomy" id="2571141"/>
    <lineage>
        <taxon>Bacteria</taxon>
        <taxon>Bacillati</taxon>
        <taxon>Actinomycetota</taxon>
        <taxon>Actinomycetes</taxon>
        <taxon>Kitasatosporales</taxon>
        <taxon>Streptomycetaceae</taxon>
        <taxon>Actinacidiphila</taxon>
    </lineage>
</organism>
<dbReference type="PANTHER" id="PTHR43156:SF2">
    <property type="entry name" value="STAGE II SPORULATION PROTEIN E"/>
    <property type="match status" value="1"/>
</dbReference>
<dbReference type="InterPro" id="IPR052016">
    <property type="entry name" value="Bact_Sigma-Reg"/>
</dbReference>
<dbReference type="PANTHER" id="PTHR43156">
    <property type="entry name" value="STAGE II SPORULATION PROTEIN E-RELATED"/>
    <property type="match status" value="1"/>
</dbReference>
<evidence type="ECO:0000259" key="2">
    <source>
        <dbReference type="PROSITE" id="PS50112"/>
    </source>
</evidence>
<dbReference type="EMBL" id="SUMC01000041">
    <property type="protein sequence ID" value="TKA06304.1"/>
    <property type="molecule type" value="Genomic_DNA"/>
</dbReference>
<dbReference type="CDD" id="cd00130">
    <property type="entry name" value="PAS"/>
    <property type="match status" value="1"/>
</dbReference>
<dbReference type="RefSeq" id="WP_136727664.1">
    <property type="nucleotide sequence ID" value="NZ_SUMC01000041.1"/>
</dbReference>
<dbReference type="Pfam" id="PF07228">
    <property type="entry name" value="SpoIIE"/>
    <property type="match status" value="1"/>
</dbReference>
<dbReference type="InterPro" id="IPR029016">
    <property type="entry name" value="GAF-like_dom_sf"/>
</dbReference>
<dbReference type="InterPro" id="IPR003018">
    <property type="entry name" value="GAF"/>
</dbReference>
<accession>A0A4U0SAG3</accession>
<reference evidence="3 4" key="1">
    <citation type="submission" date="2019-04" db="EMBL/GenBank/DDBJ databases">
        <title>Streptomyces oryziradicis sp. nov., a novel actinomycete isolated from rhizosphere soil of rice (Oryza sativa L.).</title>
        <authorList>
            <person name="Li C."/>
        </authorList>
    </citation>
    <scope>NUCLEOTIDE SEQUENCE [LARGE SCALE GENOMIC DNA]</scope>
    <source>
        <strain evidence="3 4">NEAU-C40</strain>
    </source>
</reference>
<dbReference type="Proteomes" id="UP000305778">
    <property type="component" value="Unassembled WGS sequence"/>
</dbReference>
<name>A0A4U0SAG3_9ACTN</name>
<gene>
    <name evidence="3" type="ORF">FCI23_32760</name>
</gene>
<evidence type="ECO:0000313" key="3">
    <source>
        <dbReference type="EMBL" id="TKA06304.1"/>
    </source>
</evidence>
<dbReference type="SUPFAM" id="SSF81606">
    <property type="entry name" value="PP2C-like"/>
    <property type="match status" value="1"/>
</dbReference>
<dbReference type="InterPro" id="IPR036457">
    <property type="entry name" value="PPM-type-like_dom_sf"/>
</dbReference>
<evidence type="ECO:0000256" key="1">
    <source>
        <dbReference type="ARBA" id="ARBA00022801"/>
    </source>
</evidence>
<dbReference type="SMART" id="SM00065">
    <property type="entry name" value="GAF"/>
    <property type="match status" value="1"/>
</dbReference>
<dbReference type="GO" id="GO:0016791">
    <property type="term" value="F:phosphatase activity"/>
    <property type="evidence" value="ECO:0007669"/>
    <property type="project" value="TreeGrafter"/>
</dbReference>
<dbReference type="AlphaFoldDB" id="A0A4U0SAG3"/>
<dbReference type="Gene3D" id="3.30.450.20">
    <property type="entry name" value="PAS domain"/>
    <property type="match status" value="1"/>
</dbReference>
<dbReference type="InterPro" id="IPR035965">
    <property type="entry name" value="PAS-like_dom_sf"/>
</dbReference>
<dbReference type="SUPFAM" id="SSF55785">
    <property type="entry name" value="PYP-like sensor domain (PAS domain)"/>
    <property type="match status" value="1"/>
</dbReference>